<dbReference type="PROSITE" id="PS51782">
    <property type="entry name" value="LYSM"/>
    <property type="match status" value="1"/>
</dbReference>
<dbReference type="RefSeq" id="WP_205188726.1">
    <property type="nucleotide sequence ID" value="NZ_JAFBFC010000008.1"/>
</dbReference>
<dbReference type="GO" id="GO:0008745">
    <property type="term" value="F:N-acetylmuramoyl-L-alanine amidase activity"/>
    <property type="evidence" value="ECO:0007669"/>
    <property type="project" value="UniProtKB-EC"/>
</dbReference>
<dbReference type="InterPro" id="IPR018392">
    <property type="entry name" value="LysM"/>
</dbReference>
<dbReference type="SUPFAM" id="SSF54106">
    <property type="entry name" value="LysM domain"/>
    <property type="match status" value="1"/>
</dbReference>
<dbReference type="CDD" id="cd00118">
    <property type="entry name" value="LysM"/>
    <property type="match status" value="1"/>
</dbReference>
<dbReference type="Gene3D" id="6.20.240.60">
    <property type="match status" value="1"/>
</dbReference>
<dbReference type="PANTHER" id="PTHR33734:SF22">
    <property type="entry name" value="MEMBRANE-BOUND LYTIC MUREIN TRANSGLYCOSYLASE D"/>
    <property type="match status" value="1"/>
</dbReference>
<dbReference type="InterPro" id="IPR042047">
    <property type="entry name" value="SleB_dom1"/>
</dbReference>
<evidence type="ECO:0000259" key="1">
    <source>
        <dbReference type="PROSITE" id="PS51782"/>
    </source>
</evidence>
<dbReference type="Pfam" id="PF01476">
    <property type="entry name" value="LysM"/>
    <property type="match status" value="1"/>
</dbReference>
<dbReference type="Proteomes" id="UP000809829">
    <property type="component" value="Unassembled WGS sequence"/>
</dbReference>
<dbReference type="SMART" id="SM00257">
    <property type="entry name" value="LysM"/>
    <property type="match status" value="1"/>
</dbReference>
<reference evidence="2 3" key="1">
    <citation type="submission" date="2021-01" db="EMBL/GenBank/DDBJ databases">
        <title>Genomic Encyclopedia of Type Strains, Phase IV (KMG-IV): sequencing the most valuable type-strain genomes for metagenomic binning, comparative biology and taxonomic classification.</title>
        <authorList>
            <person name="Goeker M."/>
        </authorList>
    </citation>
    <scope>NUCLEOTIDE SEQUENCE [LARGE SCALE GENOMIC DNA]</scope>
    <source>
        <strain evidence="2 3">DSM 104297</strain>
    </source>
</reference>
<dbReference type="InterPro" id="IPR011105">
    <property type="entry name" value="Cell_wall_hydrolase_SleB"/>
</dbReference>
<dbReference type="Gene3D" id="3.10.350.10">
    <property type="entry name" value="LysM domain"/>
    <property type="match status" value="1"/>
</dbReference>
<dbReference type="EC" id="3.5.1.28" evidence="2"/>
<name>A0ABS2QZ14_9BACI</name>
<gene>
    <name evidence="2" type="ORF">JOC83_003585</name>
</gene>
<organism evidence="2 3">
    <name type="scientific">Priestia iocasae</name>
    <dbReference type="NCBI Taxonomy" id="2291674"/>
    <lineage>
        <taxon>Bacteria</taxon>
        <taxon>Bacillati</taxon>
        <taxon>Bacillota</taxon>
        <taxon>Bacilli</taxon>
        <taxon>Bacillales</taxon>
        <taxon>Bacillaceae</taxon>
        <taxon>Priestia</taxon>
    </lineage>
</organism>
<feature type="domain" description="LysM" evidence="1">
    <location>
        <begin position="30"/>
        <end position="73"/>
    </location>
</feature>
<dbReference type="EMBL" id="JAFBFC010000008">
    <property type="protein sequence ID" value="MBM7704726.1"/>
    <property type="molecule type" value="Genomic_DNA"/>
</dbReference>
<comment type="caution">
    <text evidence="2">The sequence shown here is derived from an EMBL/GenBank/DDBJ whole genome shotgun (WGS) entry which is preliminary data.</text>
</comment>
<keyword evidence="2" id="KW-0378">Hydrolase</keyword>
<sequence length="201" mass="21925">MKKGNIRNLVVTSAAAFSFFSVHNEAKANTEHQVAKGESLWALGQTYGVSIDTIKKANSRQTNTIYAGESLTIPSSNSYTSADIDLLERVVEAEAKGEPYEGKVAVANVVLNRVDSPEFPNSITDVIKQKIPNGAYAFTPVQNGAIDAPASEESKRAVQEALVAKKRSTESLYFYNPDIATSDWIRTREIVQTIGNHVFAK</sequence>
<dbReference type="Gene3D" id="1.10.10.2520">
    <property type="entry name" value="Cell wall hydrolase SleB, domain 1"/>
    <property type="match status" value="1"/>
</dbReference>
<dbReference type="InterPro" id="IPR036779">
    <property type="entry name" value="LysM_dom_sf"/>
</dbReference>
<evidence type="ECO:0000313" key="3">
    <source>
        <dbReference type="Proteomes" id="UP000809829"/>
    </source>
</evidence>
<dbReference type="Pfam" id="PF07486">
    <property type="entry name" value="Hydrolase_2"/>
    <property type="match status" value="1"/>
</dbReference>
<keyword evidence="3" id="KW-1185">Reference proteome</keyword>
<protein>
    <submittedName>
        <fullName evidence="2">N-acetylmuramoyl-L-alanine amidase</fullName>
        <ecNumber evidence="2">3.5.1.28</ecNumber>
    </submittedName>
</protein>
<dbReference type="PANTHER" id="PTHR33734">
    <property type="entry name" value="LYSM DOMAIN-CONTAINING GPI-ANCHORED PROTEIN 2"/>
    <property type="match status" value="1"/>
</dbReference>
<evidence type="ECO:0000313" key="2">
    <source>
        <dbReference type="EMBL" id="MBM7704726.1"/>
    </source>
</evidence>
<proteinExistence type="predicted"/>
<accession>A0ABS2QZ14</accession>